<name>A0A2P6N294_9EUKA</name>
<feature type="compositionally biased region" description="Basic and acidic residues" evidence="1">
    <location>
        <begin position="15"/>
        <end position="24"/>
    </location>
</feature>
<organism evidence="2 3">
    <name type="scientific">Planoprotostelium fungivorum</name>
    <dbReference type="NCBI Taxonomy" id="1890364"/>
    <lineage>
        <taxon>Eukaryota</taxon>
        <taxon>Amoebozoa</taxon>
        <taxon>Evosea</taxon>
        <taxon>Variosea</taxon>
        <taxon>Cavosteliida</taxon>
        <taxon>Cavosteliaceae</taxon>
        <taxon>Planoprotostelium</taxon>
    </lineage>
</organism>
<evidence type="ECO:0000313" key="2">
    <source>
        <dbReference type="EMBL" id="PRP78078.1"/>
    </source>
</evidence>
<proteinExistence type="predicted"/>
<comment type="caution">
    <text evidence="2">The sequence shown here is derived from an EMBL/GenBank/DDBJ whole genome shotgun (WGS) entry which is preliminary data.</text>
</comment>
<gene>
    <name evidence="2" type="ORF">PROFUN_13887</name>
</gene>
<evidence type="ECO:0000256" key="1">
    <source>
        <dbReference type="SAM" id="MobiDB-lite"/>
    </source>
</evidence>
<protein>
    <submittedName>
        <fullName evidence="2">Uncharacterized protein</fullName>
    </submittedName>
</protein>
<sequence>MLDQIWVAETPLSRMRKEEEERMQGHKRHGKQCQAAHHTFGKN</sequence>
<dbReference type="EMBL" id="MDYQ01000241">
    <property type="protein sequence ID" value="PRP78078.1"/>
    <property type="molecule type" value="Genomic_DNA"/>
</dbReference>
<accession>A0A2P6N294</accession>
<evidence type="ECO:0000313" key="3">
    <source>
        <dbReference type="Proteomes" id="UP000241769"/>
    </source>
</evidence>
<dbReference type="AlphaFoldDB" id="A0A2P6N294"/>
<feature type="region of interest" description="Disordered" evidence="1">
    <location>
        <begin position="13"/>
        <end position="43"/>
    </location>
</feature>
<dbReference type="Proteomes" id="UP000241769">
    <property type="component" value="Unassembled WGS sequence"/>
</dbReference>
<keyword evidence="3" id="KW-1185">Reference proteome</keyword>
<reference evidence="2 3" key="1">
    <citation type="journal article" date="2018" name="Genome Biol. Evol.">
        <title>Multiple Roots of Fruiting Body Formation in Amoebozoa.</title>
        <authorList>
            <person name="Hillmann F."/>
            <person name="Forbes G."/>
            <person name="Novohradska S."/>
            <person name="Ferling I."/>
            <person name="Riege K."/>
            <person name="Groth M."/>
            <person name="Westermann M."/>
            <person name="Marz M."/>
            <person name="Spaller T."/>
            <person name="Winckler T."/>
            <person name="Schaap P."/>
            <person name="Glockner G."/>
        </authorList>
    </citation>
    <scope>NUCLEOTIDE SEQUENCE [LARGE SCALE GENOMIC DNA]</scope>
    <source>
        <strain evidence="2 3">Jena</strain>
    </source>
</reference>
<dbReference type="InParanoid" id="A0A2P6N294"/>